<dbReference type="InterPro" id="IPR004037">
    <property type="entry name" value="Ribosomal_eL8-like_CS"/>
</dbReference>
<dbReference type="Pfam" id="PF01248">
    <property type="entry name" value="Ribosomal_L7Ae"/>
    <property type="match status" value="1"/>
</dbReference>
<dbReference type="OMA" id="RMVKWPA"/>
<evidence type="ECO:0000256" key="5">
    <source>
        <dbReference type="SAM" id="MobiDB-lite"/>
    </source>
</evidence>
<dbReference type="InterPro" id="IPR029064">
    <property type="entry name" value="Ribosomal_eL30-like_sf"/>
</dbReference>
<keyword evidence="3 4" id="KW-0687">Ribonucleoprotein</keyword>
<dbReference type="InterPro" id="IPR018492">
    <property type="entry name" value="Ribosomal_eL8/Nhp2"/>
</dbReference>
<evidence type="ECO:0000256" key="4">
    <source>
        <dbReference type="RuleBase" id="RU367042"/>
    </source>
</evidence>
<dbReference type="PROSITE" id="PS01082">
    <property type="entry name" value="RIBOSOMAL_L7AE"/>
    <property type="match status" value="1"/>
</dbReference>
<dbReference type="PRINTS" id="PR00881">
    <property type="entry name" value="L7ARS6FAMILY"/>
</dbReference>
<comment type="function">
    <text evidence="4">Component of the ribosome.</text>
</comment>
<evidence type="ECO:0000313" key="6">
    <source>
        <dbReference type="EnsemblMetazoa" id="PPA35050.1"/>
    </source>
</evidence>
<dbReference type="Proteomes" id="UP000005239">
    <property type="component" value="Unassembled WGS sequence"/>
</dbReference>
<keyword evidence="7" id="KW-1185">Reference proteome</keyword>
<organism evidence="6 7">
    <name type="scientific">Pristionchus pacificus</name>
    <name type="common">Parasitic nematode worm</name>
    <dbReference type="NCBI Taxonomy" id="54126"/>
    <lineage>
        <taxon>Eukaryota</taxon>
        <taxon>Metazoa</taxon>
        <taxon>Ecdysozoa</taxon>
        <taxon>Nematoda</taxon>
        <taxon>Chromadorea</taxon>
        <taxon>Rhabditida</taxon>
        <taxon>Rhabditina</taxon>
        <taxon>Diplogasteromorpha</taxon>
        <taxon>Diplogasteroidea</taxon>
        <taxon>Neodiplogasteridae</taxon>
        <taxon>Pristionchus</taxon>
    </lineage>
</organism>
<sequence>MTYVEGLDDLKYAPEELDALWGEGRDEPSKKVIKKKVAAPPANLRAAAEKKKAENPLFERRPRDFTIGQDVLPKRDLTRFVRWPKYIRIQRQKAVLLKRLKIPPPVNQFRTALDKQTASQAFKLINKYRPESAEAKKARLQARAEARAAGKKEEVTKRPPMVRFGIQNVTRAIETRKAQLVLIAHDVDPLEVVIFLPALCRKFKIPYAIVKGKAALGTVVRRKVAAAVALTDVNPEDKQNLSKLVESVNNNFLERADEIRKHWGGGIMSDRSNSKQAKLEKARLRDLTGK</sequence>
<evidence type="ECO:0000256" key="2">
    <source>
        <dbReference type="ARBA" id="ARBA00022980"/>
    </source>
</evidence>
<dbReference type="OrthoDB" id="29563at2759"/>
<dbReference type="PRINTS" id="PR00882">
    <property type="entry name" value="RIBOSOMALL7A"/>
</dbReference>
<dbReference type="GO" id="GO:0022625">
    <property type="term" value="C:cytosolic large ribosomal subunit"/>
    <property type="evidence" value="ECO:0000318"/>
    <property type="project" value="GO_Central"/>
</dbReference>
<accession>A0A8R1ULK1</accession>
<evidence type="ECO:0000256" key="3">
    <source>
        <dbReference type="ARBA" id="ARBA00023274"/>
    </source>
</evidence>
<proteinExistence type="inferred from homology"/>
<accession>A0A454XY42</accession>
<protein>
    <recommendedName>
        <fullName evidence="4">60S ribosomal protein L7a</fullName>
    </recommendedName>
</protein>
<name>A0A454XY42_PRIPA</name>
<evidence type="ECO:0000313" key="7">
    <source>
        <dbReference type="Proteomes" id="UP000005239"/>
    </source>
</evidence>
<feature type="region of interest" description="Disordered" evidence="5">
    <location>
        <begin position="265"/>
        <end position="290"/>
    </location>
</feature>
<keyword evidence="2 4" id="KW-0689">Ribosomal protein</keyword>
<dbReference type="SUPFAM" id="SSF55315">
    <property type="entry name" value="L30e-like"/>
    <property type="match status" value="1"/>
</dbReference>
<reference evidence="7" key="1">
    <citation type="journal article" date="2008" name="Nat. Genet.">
        <title>The Pristionchus pacificus genome provides a unique perspective on nematode lifestyle and parasitism.</title>
        <authorList>
            <person name="Dieterich C."/>
            <person name="Clifton S.W."/>
            <person name="Schuster L.N."/>
            <person name="Chinwalla A."/>
            <person name="Delehaunty K."/>
            <person name="Dinkelacker I."/>
            <person name="Fulton L."/>
            <person name="Fulton R."/>
            <person name="Godfrey J."/>
            <person name="Minx P."/>
            <person name="Mitreva M."/>
            <person name="Roeseler W."/>
            <person name="Tian H."/>
            <person name="Witte H."/>
            <person name="Yang S.P."/>
            <person name="Wilson R.K."/>
            <person name="Sommer R.J."/>
        </authorList>
    </citation>
    <scope>NUCLEOTIDE SEQUENCE [LARGE SCALE GENOMIC DNA]</scope>
    <source>
        <strain evidence="7">PS312</strain>
    </source>
</reference>
<dbReference type="PANTHER" id="PTHR23105">
    <property type="entry name" value="RIBOSOMAL PROTEIN L7AE FAMILY MEMBER"/>
    <property type="match status" value="1"/>
</dbReference>
<gene>
    <name evidence="6" type="primary">WBGene00273419</name>
</gene>
<dbReference type="FunFam" id="3.30.1330.30:FF:000003">
    <property type="entry name" value="60S ribosomal protein L7a"/>
    <property type="match status" value="1"/>
</dbReference>
<dbReference type="InterPro" id="IPR004038">
    <property type="entry name" value="Ribosomal_eL8/eL30/eS12/Gad45"/>
</dbReference>
<dbReference type="GO" id="GO:0003723">
    <property type="term" value="F:RNA binding"/>
    <property type="evidence" value="ECO:0000318"/>
    <property type="project" value="GO_Central"/>
</dbReference>
<dbReference type="Gene3D" id="3.30.1330.30">
    <property type="match status" value="1"/>
</dbReference>
<dbReference type="AlphaFoldDB" id="A0A454XY42"/>
<dbReference type="InterPro" id="IPR050257">
    <property type="entry name" value="eL8/uL1-like"/>
</dbReference>
<evidence type="ECO:0000256" key="1">
    <source>
        <dbReference type="ARBA" id="ARBA00007337"/>
    </source>
</evidence>
<reference evidence="6" key="2">
    <citation type="submission" date="2022-06" db="UniProtKB">
        <authorList>
            <consortium name="EnsemblMetazoa"/>
        </authorList>
    </citation>
    <scope>IDENTIFICATION</scope>
    <source>
        <strain evidence="6">PS312</strain>
    </source>
</reference>
<dbReference type="InterPro" id="IPR001921">
    <property type="entry name" value="Ribosomal_eL8_euk"/>
</dbReference>
<feature type="compositionally biased region" description="Basic and acidic residues" evidence="5">
    <location>
        <begin position="277"/>
        <end position="290"/>
    </location>
</feature>
<dbReference type="EnsemblMetazoa" id="PPA35050.1">
    <property type="protein sequence ID" value="PPA35050.1"/>
    <property type="gene ID" value="WBGene00273419"/>
</dbReference>
<comment type="similarity">
    <text evidence="1 4">Belongs to the eukaryotic ribosomal protein eL8 family.</text>
</comment>
<dbReference type="GO" id="GO:0000470">
    <property type="term" value="P:maturation of LSU-rRNA"/>
    <property type="evidence" value="ECO:0000318"/>
    <property type="project" value="GO_Central"/>
</dbReference>